<feature type="region of interest" description="Disordered" evidence="1">
    <location>
        <begin position="537"/>
        <end position="579"/>
    </location>
</feature>
<evidence type="ECO:0000313" key="3">
    <source>
        <dbReference type="Proteomes" id="UP001153069"/>
    </source>
</evidence>
<protein>
    <recommendedName>
        <fullName evidence="4">BZIP domain-containing protein</fullName>
    </recommendedName>
</protein>
<feature type="compositionally biased region" description="Low complexity" evidence="1">
    <location>
        <begin position="352"/>
        <end position="361"/>
    </location>
</feature>
<dbReference type="Proteomes" id="UP001153069">
    <property type="component" value="Unassembled WGS sequence"/>
</dbReference>
<keyword evidence="3" id="KW-1185">Reference proteome</keyword>
<evidence type="ECO:0008006" key="4">
    <source>
        <dbReference type="Google" id="ProtNLM"/>
    </source>
</evidence>
<feature type="region of interest" description="Disordered" evidence="1">
    <location>
        <begin position="236"/>
        <end position="361"/>
    </location>
</feature>
<feature type="region of interest" description="Disordered" evidence="1">
    <location>
        <begin position="161"/>
        <end position="180"/>
    </location>
</feature>
<feature type="compositionally biased region" description="Low complexity" evidence="1">
    <location>
        <begin position="284"/>
        <end position="310"/>
    </location>
</feature>
<reference evidence="2" key="1">
    <citation type="submission" date="2020-06" db="EMBL/GenBank/DDBJ databases">
        <authorList>
            <consortium name="Plant Systems Biology data submission"/>
        </authorList>
    </citation>
    <scope>NUCLEOTIDE SEQUENCE</scope>
    <source>
        <strain evidence="2">D6</strain>
    </source>
</reference>
<feature type="compositionally biased region" description="Basic residues" evidence="1">
    <location>
        <begin position="570"/>
        <end position="579"/>
    </location>
</feature>
<feature type="compositionally biased region" description="Basic and acidic residues" evidence="1">
    <location>
        <begin position="560"/>
        <end position="569"/>
    </location>
</feature>
<accession>A0A9N8ESW7</accession>
<evidence type="ECO:0000313" key="2">
    <source>
        <dbReference type="EMBL" id="CAB9526656.1"/>
    </source>
</evidence>
<dbReference type="OrthoDB" id="48123at2759"/>
<feature type="compositionally biased region" description="Basic and acidic residues" evidence="1">
    <location>
        <begin position="170"/>
        <end position="179"/>
    </location>
</feature>
<feature type="region of interest" description="Disordered" evidence="1">
    <location>
        <begin position="468"/>
        <end position="506"/>
    </location>
</feature>
<dbReference type="EMBL" id="CAICTM010001862">
    <property type="protein sequence ID" value="CAB9526656.1"/>
    <property type="molecule type" value="Genomic_DNA"/>
</dbReference>
<dbReference type="AlphaFoldDB" id="A0A9N8ESW7"/>
<organism evidence="2 3">
    <name type="scientific">Seminavis robusta</name>
    <dbReference type="NCBI Taxonomy" id="568900"/>
    <lineage>
        <taxon>Eukaryota</taxon>
        <taxon>Sar</taxon>
        <taxon>Stramenopiles</taxon>
        <taxon>Ochrophyta</taxon>
        <taxon>Bacillariophyta</taxon>
        <taxon>Bacillariophyceae</taxon>
        <taxon>Bacillariophycidae</taxon>
        <taxon>Naviculales</taxon>
        <taxon>Naviculaceae</taxon>
        <taxon>Seminavis</taxon>
    </lineage>
</organism>
<proteinExistence type="predicted"/>
<dbReference type="CDD" id="cd14809">
    <property type="entry name" value="bZIP_AUREO-like"/>
    <property type="match status" value="1"/>
</dbReference>
<evidence type="ECO:0000256" key="1">
    <source>
        <dbReference type="SAM" id="MobiDB-lite"/>
    </source>
</evidence>
<gene>
    <name evidence="2" type="ORF">SEMRO_1864_G302380.1</name>
</gene>
<sequence length="793" mass="84309">MNKVRKTVQVAVQVDATPSEDGSFAIECSDKTNQPSTATETIDATLVNDQASMDIAFLSMQQLLSDPAAKTTAASSTGAALEPSIVSGTTDLFEGDLGDDELPSILSANGGDNLYENLQLNAVDLVEEVQEEVQQQADADPEDPTSLAAAIVVDGAGLPSPSKLISSSSKAEHHNKTLEQQKPLVTTSAPLTTKPRRPVVPFVKVRKLSDAEAVAKKRPAMAPPAAAAPLIKKARSVEASAKEEDPNKPTPRMTRSRMRKAGQEATIATGLAARTRTNRKESPVKVISSPVKVQPPTKKSTAPTSATTTTIQHAHRNPTEVAASADKSTSQDQASKESKEPLLPISNEASHSDSGSVTGSVSSATEIVKEATETAMAAAANSASISIVTPVGSEEAVSAKQVVMASKVESASISLPSLPRSSGATTKVKLTSTLVPCDDSAADALPAAVVKEACSTGSQAAATVVKERSCTTGSQAAADKKIQPRRSSSKAKSNGKSSPPHLPEVTVDTSTAHIQALTGENGASVCLSARKCTLLIPNQSDNDTPAPVKPTSSPPVPLTEEERVQQSRDRNRKHARNTRLRKKAYVEELKQTLNELVTQRDTSAAVEEQNRRRELEQREVRFMVMKEFLKLRGSNETDKKRWSAILVPPFSITMPKTTFQEMVSTTDSTGTALQQKLVGVDQVMQDSCHFAAFLQSLDKSNIPGNDGAVKDTSSKSISLVYHCDRQDFLMDGCKAVVGWNATTVGAVDKGAKAELSFHGNFRAHFCPESNRLRSTELIFDTGTVMNQLDALKG</sequence>
<name>A0A9N8ESW7_9STRA</name>
<comment type="caution">
    <text evidence="2">The sequence shown here is derived from an EMBL/GenBank/DDBJ whole genome shotgun (WGS) entry which is preliminary data.</text>
</comment>